<evidence type="ECO:0000313" key="3">
    <source>
        <dbReference type="Proteomes" id="UP000266673"/>
    </source>
</evidence>
<protein>
    <submittedName>
        <fullName evidence="2">Uncharacterized protein</fullName>
    </submittedName>
</protein>
<gene>
    <name evidence="2" type="ORF">C2G38_2153450</name>
</gene>
<keyword evidence="1" id="KW-0472">Membrane</keyword>
<accession>A0A397W7Q8</accession>
<dbReference type="EMBL" id="QKWP01000020">
    <property type="protein sequence ID" value="RIB30131.1"/>
    <property type="molecule type" value="Genomic_DNA"/>
</dbReference>
<proteinExistence type="predicted"/>
<keyword evidence="3" id="KW-1185">Reference proteome</keyword>
<feature type="transmembrane region" description="Helical" evidence="1">
    <location>
        <begin position="12"/>
        <end position="30"/>
    </location>
</feature>
<keyword evidence="1" id="KW-1133">Transmembrane helix</keyword>
<evidence type="ECO:0000256" key="1">
    <source>
        <dbReference type="SAM" id="Phobius"/>
    </source>
</evidence>
<dbReference type="AlphaFoldDB" id="A0A397W7Q8"/>
<dbReference type="Proteomes" id="UP000266673">
    <property type="component" value="Unassembled WGS sequence"/>
</dbReference>
<keyword evidence="1" id="KW-0812">Transmembrane</keyword>
<organism evidence="2 3">
    <name type="scientific">Gigaspora rosea</name>
    <dbReference type="NCBI Taxonomy" id="44941"/>
    <lineage>
        <taxon>Eukaryota</taxon>
        <taxon>Fungi</taxon>
        <taxon>Fungi incertae sedis</taxon>
        <taxon>Mucoromycota</taxon>
        <taxon>Glomeromycotina</taxon>
        <taxon>Glomeromycetes</taxon>
        <taxon>Diversisporales</taxon>
        <taxon>Gigasporaceae</taxon>
        <taxon>Gigaspora</taxon>
    </lineage>
</organism>
<reference evidence="2 3" key="1">
    <citation type="submission" date="2018-06" db="EMBL/GenBank/DDBJ databases">
        <title>Comparative genomics reveals the genomic features of Rhizophagus irregularis, R. cerebriforme, R. diaphanum and Gigaspora rosea, and their symbiotic lifestyle signature.</title>
        <authorList>
            <person name="Morin E."/>
            <person name="San Clemente H."/>
            <person name="Chen E.C.H."/>
            <person name="De La Providencia I."/>
            <person name="Hainaut M."/>
            <person name="Kuo A."/>
            <person name="Kohler A."/>
            <person name="Murat C."/>
            <person name="Tang N."/>
            <person name="Roy S."/>
            <person name="Loubradou J."/>
            <person name="Henrissat B."/>
            <person name="Grigoriev I.V."/>
            <person name="Corradi N."/>
            <person name="Roux C."/>
            <person name="Martin F.M."/>
        </authorList>
    </citation>
    <scope>NUCLEOTIDE SEQUENCE [LARGE SCALE GENOMIC DNA]</scope>
    <source>
        <strain evidence="2 3">DAOM 194757</strain>
    </source>
</reference>
<evidence type="ECO:0000313" key="2">
    <source>
        <dbReference type="EMBL" id="RIB30131.1"/>
    </source>
</evidence>
<name>A0A397W7Q8_9GLOM</name>
<sequence length="61" mass="6944">MMKIASFEKVKPGFFPVAFSVCGGMDFGFASRFLPRCFRRLWCESLEWTFGFFPVAFGVCG</sequence>
<comment type="caution">
    <text evidence="2">The sequence shown here is derived from an EMBL/GenBank/DDBJ whole genome shotgun (WGS) entry which is preliminary data.</text>
</comment>